<proteinExistence type="predicted"/>
<organism evidence="1 2">
    <name type="scientific">Nocardia arthritidis</name>
    <dbReference type="NCBI Taxonomy" id="228602"/>
    <lineage>
        <taxon>Bacteria</taxon>
        <taxon>Bacillati</taxon>
        <taxon>Actinomycetota</taxon>
        <taxon>Actinomycetes</taxon>
        <taxon>Mycobacteriales</taxon>
        <taxon>Nocardiaceae</taxon>
        <taxon>Nocardia</taxon>
    </lineage>
</organism>
<dbReference type="Proteomes" id="UP000503540">
    <property type="component" value="Chromosome"/>
</dbReference>
<evidence type="ECO:0000313" key="1">
    <source>
        <dbReference type="EMBL" id="QIS12908.1"/>
    </source>
</evidence>
<dbReference type="KEGG" id="nah:F5544_25270"/>
<protein>
    <submittedName>
        <fullName evidence="1">Uncharacterized protein</fullName>
    </submittedName>
</protein>
<sequence>MNTETASATTRTITIGRVFRELDSYLAESDPAFRYDVAAGFARLRRGMGGVTDPVLRAVIGEYRGCLTITELRITSPRSSLFAARLADDAGGERWALSWLPGRAFTREQAICAMIVDEILVVHELDSTTTLRVIAELAGTIGIPVQQVLARLANAKLAEVQPRWAHPEFA</sequence>
<dbReference type="EMBL" id="CP046172">
    <property type="protein sequence ID" value="QIS12908.1"/>
    <property type="molecule type" value="Genomic_DNA"/>
</dbReference>
<evidence type="ECO:0000313" key="2">
    <source>
        <dbReference type="Proteomes" id="UP000503540"/>
    </source>
</evidence>
<keyword evidence="2" id="KW-1185">Reference proteome</keyword>
<dbReference type="RefSeq" id="WP_167475523.1">
    <property type="nucleotide sequence ID" value="NZ_CP046172.1"/>
</dbReference>
<name>A0A6G9YI84_9NOCA</name>
<gene>
    <name evidence="1" type="ORF">F5544_25270</name>
</gene>
<reference evidence="1 2" key="1">
    <citation type="journal article" date="2019" name="ACS Chem. Biol.">
        <title>Identification and Mobilization of a Cryptic Antibiotic Biosynthesis Gene Locus from a Human-Pathogenic Nocardia Isolate.</title>
        <authorList>
            <person name="Herisse M."/>
            <person name="Ishida K."/>
            <person name="Porter J.L."/>
            <person name="Howden B."/>
            <person name="Hertweck C."/>
            <person name="Stinear T.P."/>
            <person name="Pidot S.J."/>
        </authorList>
    </citation>
    <scope>NUCLEOTIDE SEQUENCE [LARGE SCALE GENOMIC DNA]</scope>
    <source>
        <strain evidence="1 2">AUSMDU00012717</strain>
    </source>
</reference>
<accession>A0A6G9YI84</accession>
<dbReference type="AlphaFoldDB" id="A0A6G9YI84"/>